<evidence type="ECO:0000256" key="20">
    <source>
        <dbReference type="HAMAP-Rule" id="MF_00179"/>
    </source>
</evidence>
<dbReference type="EMBL" id="VDFO01000014">
    <property type="protein sequence ID" value="MQS97255.1"/>
    <property type="molecule type" value="Genomic_DNA"/>
</dbReference>
<dbReference type="FunFam" id="3.40.50.10990:FF:000001">
    <property type="entry name" value="Riboflavin biosynthesis protein RibBA"/>
    <property type="match status" value="1"/>
</dbReference>
<dbReference type="InterPro" id="IPR000926">
    <property type="entry name" value="RibA"/>
</dbReference>
<keyword evidence="16" id="KW-0456">Lyase</keyword>
<evidence type="ECO:0000313" key="22">
    <source>
        <dbReference type="EMBL" id="MQS74860.1"/>
    </source>
</evidence>
<feature type="binding site" evidence="20">
    <location>
        <begin position="251"/>
        <end position="255"/>
    </location>
    <ligand>
        <name>GTP</name>
        <dbReference type="ChEBI" id="CHEBI:37565"/>
    </ligand>
</feature>
<evidence type="ECO:0000313" key="24">
    <source>
        <dbReference type="Proteomes" id="UP000371423"/>
    </source>
</evidence>
<proteinExistence type="inferred from homology"/>
<dbReference type="SUPFAM" id="SSF55821">
    <property type="entry name" value="YrdC/RibB"/>
    <property type="match status" value="1"/>
</dbReference>
<keyword evidence="11 20" id="KW-0378">Hydrolase</keyword>
<dbReference type="Gene3D" id="3.90.870.10">
    <property type="entry name" value="DHBP synthase"/>
    <property type="match status" value="1"/>
</dbReference>
<sequence length="400" mass="45086">MRNQIIEKVKIAIEDLKAGKLIIVADSPDRESEGDMIGLADFVKPENVNFMITHARGLLCVPMSKEFATRLNLEPMTKSHDAFNTAFTISTDVKTTTTGISAFDRAKTISQLANPTSQAQDFYHPGHIFPLVAKDNGVMQRTGHTEAAVDLAKIAGANPVSYICEVIKKDGTMARLKDLRPLAKKWHLNLITIHDLIEYRYMTEQDLLKEDSDVDLPTRYGHFRLRSYLTKDDKSILLIYKGQLKADSLLRIHSECFTGDIFGSKRCDCGAQLEESLKKIENNGSGMLIYLHQEGRGIGLINKLKAYRLQDEGNDTVEANLKLGFKADARNYGLAVNLLNKLQINEVSLMTNNPDKINQLERLGIKVTKRIPLEIVPNEIDLKYLQTKKNKFNHMLKDVE</sequence>
<keyword evidence="15" id="KW-0464">Manganese</keyword>
<dbReference type="PANTHER" id="PTHR21327">
    <property type="entry name" value="GTP CYCLOHYDROLASE II-RELATED"/>
    <property type="match status" value="1"/>
</dbReference>
<dbReference type="Gene3D" id="3.40.50.10990">
    <property type="entry name" value="GTP cyclohydrolase II"/>
    <property type="match status" value="1"/>
</dbReference>
<evidence type="ECO:0000256" key="4">
    <source>
        <dbReference type="ARBA" id="ARBA00002284"/>
    </source>
</evidence>
<evidence type="ECO:0000256" key="19">
    <source>
        <dbReference type="ARBA" id="ARBA00049295"/>
    </source>
</evidence>
<dbReference type="FunFam" id="3.90.870.10:FF:000001">
    <property type="entry name" value="Riboflavin biosynthesis protein RibBA"/>
    <property type="match status" value="1"/>
</dbReference>
<feature type="binding site" evidence="20">
    <location>
        <position position="272"/>
    </location>
    <ligand>
        <name>GTP</name>
        <dbReference type="ChEBI" id="CHEBI:37565"/>
    </ligand>
</feature>
<dbReference type="OrthoDB" id="9793111at2"/>
<keyword evidence="9 20" id="KW-0479">Metal-binding</keyword>
<comment type="cofactor">
    <cofactor evidence="20">
        <name>Zn(2+)</name>
        <dbReference type="ChEBI" id="CHEBI:29105"/>
    </cofactor>
    <text evidence="20">Binds 1 zinc ion per subunit.</text>
</comment>
<comment type="catalytic activity">
    <reaction evidence="1">
        <text>D-ribulose 5-phosphate = (2S)-2-hydroxy-3-oxobutyl phosphate + formate + H(+)</text>
        <dbReference type="Rhea" id="RHEA:18457"/>
        <dbReference type="ChEBI" id="CHEBI:15378"/>
        <dbReference type="ChEBI" id="CHEBI:15740"/>
        <dbReference type="ChEBI" id="CHEBI:58121"/>
        <dbReference type="ChEBI" id="CHEBI:58830"/>
        <dbReference type="EC" id="4.1.99.12"/>
    </reaction>
</comment>
<dbReference type="Proteomes" id="UP000414364">
    <property type="component" value="Unassembled WGS sequence"/>
</dbReference>
<evidence type="ECO:0000256" key="16">
    <source>
        <dbReference type="ARBA" id="ARBA00023239"/>
    </source>
</evidence>
<evidence type="ECO:0000256" key="6">
    <source>
        <dbReference type="ARBA" id="ARBA00004904"/>
    </source>
</evidence>
<evidence type="ECO:0000256" key="3">
    <source>
        <dbReference type="ARBA" id="ARBA00001946"/>
    </source>
</evidence>
<dbReference type="AlphaFoldDB" id="A0A5P0ZWH2"/>
<dbReference type="EMBL" id="VDFP01000001">
    <property type="protein sequence ID" value="MQS74860.1"/>
    <property type="molecule type" value="Genomic_DNA"/>
</dbReference>
<dbReference type="CDD" id="cd00641">
    <property type="entry name" value="GTP_cyclohydro2"/>
    <property type="match status" value="1"/>
</dbReference>
<evidence type="ECO:0000256" key="9">
    <source>
        <dbReference type="ARBA" id="ARBA00022723"/>
    </source>
</evidence>
<evidence type="ECO:0000259" key="21">
    <source>
        <dbReference type="Pfam" id="PF00925"/>
    </source>
</evidence>
<evidence type="ECO:0000256" key="14">
    <source>
        <dbReference type="ARBA" id="ARBA00023134"/>
    </source>
</evidence>
<dbReference type="NCBIfam" id="TIGR00506">
    <property type="entry name" value="ribB"/>
    <property type="match status" value="1"/>
</dbReference>
<feature type="binding site" evidence="20">
    <location>
        <position position="256"/>
    </location>
    <ligand>
        <name>Zn(2+)</name>
        <dbReference type="ChEBI" id="CHEBI:29105"/>
        <note>catalytic</note>
    </ligand>
</feature>
<evidence type="ECO:0000256" key="18">
    <source>
        <dbReference type="ARBA" id="ARBA00043932"/>
    </source>
</evidence>
<keyword evidence="13" id="KW-0460">Magnesium</keyword>
<feature type="binding site" evidence="20">
    <location>
        <begin position="294"/>
        <end position="296"/>
    </location>
    <ligand>
        <name>GTP</name>
        <dbReference type="ChEBI" id="CHEBI:37565"/>
    </ligand>
</feature>
<dbReference type="Pfam" id="PF00925">
    <property type="entry name" value="GTP_cyclohydro2"/>
    <property type="match status" value="1"/>
</dbReference>
<feature type="binding site" evidence="20">
    <location>
        <position position="351"/>
    </location>
    <ligand>
        <name>GTP</name>
        <dbReference type="ChEBI" id="CHEBI:37565"/>
    </ligand>
</feature>
<dbReference type="PANTHER" id="PTHR21327:SF18">
    <property type="entry name" value="3,4-DIHYDROXY-2-BUTANONE 4-PHOSPHATE SYNTHASE"/>
    <property type="match status" value="1"/>
</dbReference>
<feature type="binding site" evidence="20">
    <location>
        <position position="316"/>
    </location>
    <ligand>
        <name>GTP</name>
        <dbReference type="ChEBI" id="CHEBI:37565"/>
    </ligand>
</feature>
<dbReference type="InterPro" id="IPR036144">
    <property type="entry name" value="RibA-like_sf"/>
</dbReference>
<comment type="cofactor">
    <cofactor evidence="3">
        <name>Mg(2+)</name>
        <dbReference type="ChEBI" id="CHEBI:18420"/>
    </cofactor>
</comment>
<dbReference type="InterPro" id="IPR032677">
    <property type="entry name" value="GTP_cyclohydro_II"/>
</dbReference>
<dbReference type="RefSeq" id="WP_153384278.1">
    <property type="nucleotide sequence ID" value="NZ_VDFO01000014.1"/>
</dbReference>
<dbReference type="EC" id="3.5.4.25" evidence="20"/>
<evidence type="ECO:0000256" key="5">
    <source>
        <dbReference type="ARBA" id="ARBA00004853"/>
    </source>
</evidence>
<comment type="catalytic activity">
    <reaction evidence="19 20">
        <text>GTP + 4 H2O = 2,5-diamino-6-hydroxy-4-(5-phosphoribosylamino)-pyrimidine + formate + 2 phosphate + 3 H(+)</text>
        <dbReference type="Rhea" id="RHEA:23704"/>
        <dbReference type="ChEBI" id="CHEBI:15377"/>
        <dbReference type="ChEBI" id="CHEBI:15378"/>
        <dbReference type="ChEBI" id="CHEBI:15740"/>
        <dbReference type="ChEBI" id="CHEBI:37565"/>
        <dbReference type="ChEBI" id="CHEBI:43474"/>
        <dbReference type="ChEBI" id="CHEBI:58614"/>
        <dbReference type="EC" id="3.5.4.25"/>
    </reaction>
</comment>
<comment type="similarity">
    <text evidence="20">Belongs to the GTP cyclohydrolase II family.</text>
</comment>
<dbReference type="GO" id="GO:0008686">
    <property type="term" value="F:3,4-dihydroxy-2-butanone-4-phosphate synthase activity"/>
    <property type="evidence" value="ECO:0007669"/>
    <property type="project" value="UniProtKB-EC"/>
</dbReference>
<dbReference type="GO" id="GO:0003935">
    <property type="term" value="F:GTP cyclohydrolase II activity"/>
    <property type="evidence" value="ECO:0007669"/>
    <property type="project" value="UniProtKB-UniRule"/>
</dbReference>
<keyword evidence="24" id="KW-1185">Reference proteome</keyword>
<evidence type="ECO:0000256" key="10">
    <source>
        <dbReference type="ARBA" id="ARBA00022741"/>
    </source>
</evidence>
<evidence type="ECO:0000313" key="25">
    <source>
        <dbReference type="Proteomes" id="UP000414364"/>
    </source>
</evidence>
<dbReference type="GO" id="GO:0009231">
    <property type="term" value="P:riboflavin biosynthetic process"/>
    <property type="evidence" value="ECO:0007669"/>
    <property type="project" value="UniProtKB-UniRule"/>
</dbReference>
<evidence type="ECO:0000256" key="11">
    <source>
        <dbReference type="ARBA" id="ARBA00022801"/>
    </source>
</evidence>
<comment type="function">
    <text evidence="18 20">Catalyzes the conversion of GTP to 2,5-diamino-6-ribosylamino-4(3H)-pyrimidinone 5'-phosphate (DARP), formate and pyrophosphate.</text>
</comment>
<comment type="function">
    <text evidence="4">Catalyzes the conversion of D-ribulose 5-phosphate to formate and 3,4-dihydroxy-2-butanone 4-phosphate.</text>
</comment>
<gene>
    <name evidence="20 23" type="primary">ribA</name>
    <name evidence="23" type="ORF">FHL05_05055</name>
    <name evidence="22" type="ORF">FHL06_00415</name>
</gene>
<dbReference type="GO" id="GO:0005525">
    <property type="term" value="F:GTP binding"/>
    <property type="evidence" value="ECO:0007669"/>
    <property type="project" value="UniProtKB-KW"/>
</dbReference>
<name>A0A5P0ZWH2_9LACO</name>
<dbReference type="GO" id="GO:0005829">
    <property type="term" value="C:cytosol"/>
    <property type="evidence" value="ECO:0007669"/>
    <property type="project" value="TreeGrafter"/>
</dbReference>
<evidence type="ECO:0000256" key="7">
    <source>
        <dbReference type="ARBA" id="ARBA00005520"/>
    </source>
</evidence>
<accession>A0A5P0ZWH2</accession>
<dbReference type="GO" id="GO:0008270">
    <property type="term" value="F:zinc ion binding"/>
    <property type="evidence" value="ECO:0007669"/>
    <property type="project" value="UniProtKB-UniRule"/>
</dbReference>
<comment type="pathway">
    <text evidence="6">Cofactor biosynthesis; riboflavin biosynthesis; 2-hydroxy-3-oxobutyl phosphate from D-ribulose 5-phosphate: step 1/1.</text>
</comment>
<protein>
    <recommendedName>
        <fullName evidence="20">GTP cyclohydrolase-2</fullName>
        <ecNumber evidence="20">3.5.4.25</ecNumber>
    </recommendedName>
    <alternativeName>
        <fullName evidence="20">GTP cyclohydrolase II</fullName>
    </alternativeName>
</protein>
<dbReference type="NCBIfam" id="TIGR00505">
    <property type="entry name" value="ribA"/>
    <property type="match status" value="1"/>
</dbReference>
<dbReference type="HAMAP" id="MF_00179">
    <property type="entry name" value="RibA"/>
    <property type="match status" value="1"/>
</dbReference>
<evidence type="ECO:0000313" key="23">
    <source>
        <dbReference type="EMBL" id="MQS97255.1"/>
    </source>
</evidence>
<evidence type="ECO:0000256" key="13">
    <source>
        <dbReference type="ARBA" id="ARBA00022842"/>
    </source>
</evidence>
<keyword evidence="10 20" id="KW-0547">Nucleotide-binding</keyword>
<keyword evidence="14 20" id="KW-0342">GTP-binding</keyword>
<feature type="binding site" evidence="20">
    <location>
        <position position="356"/>
    </location>
    <ligand>
        <name>GTP</name>
        <dbReference type="ChEBI" id="CHEBI:37565"/>
    </ligand>
</feature>
<dbReference type="Pfam" id="PF00926">
    <property type="entry name" value="DHBP_synthase"/>
    <property type="match status" value="1"/>
</dbReference>
<feature type="binding site" evidence="20">
    <location>
        <position position="269"/>
    </location>
    <ligand>
        <name>Zn(2+)</name>
        <dbReference type="ChEBI" id="CHEBI:29105"/>
        <note>catalytic</note>
    </ligand>
</feature>
<dbReference type="PIRSF" id="PIRSF001259">
    <property type="entry name" value="RibA"/>
    <property type="match status" value="1"/>
</dbReference>
<feature type="active site" description="Proton acceptor" evidence="20">
    <location>
        <position position="328"/>
    </location>
</feature>
<evidence type="ECO:0000256" key="1">
    <source>
        <dbReference type="ARBA" id="ARBA00000141"/>
    </source>
</evidence>
<feature type="active site" description="Nucleophile" evidence="20">
    <location>
        <position position="330"/>
    </location>
</feature>
<evidence type="ECO:0000256" key="8">
    <source>
        <dbReference type="ARBA" id="ARBA00022619"/>
    </source>
</evidence>
<comment type="similarity">
    <text evidence="7">In the N-terminal section; belongs to the DHBP synthase family.</text>
</comment>
<dbReference type="UniPathway" id="UPA00275">
    <property type="reaction ID" value="UER00399"/>
</dbReference>
<dbReference type="NCBIfam" id="NF001591">
    <property type="entry name" value="PRK00393.1"/>
    <property type="match status" value="1"/>
</dbReference>
<comment type="caution">
    <text evidence="23">The sequence shown here is derived from an EMBL/GenBank/DDBJ whole genome shotgun (WGS) entry which is preliminary data.</text>
</comment>
<feature type="binding site" evidence="20">
    <location>
        <position position="267"/>
    </location>
    <ligand>
        <name>Zn(2+)</name>
        <dbReference type="ChEBI" id="CHEBI:29105"/>
        <note>catalytic</note>
    </ligand>
</feature>
<dbReference type="SUPFAM" id="SSF142695">
    <property type="entry name" value="RibA-like"/>
    <property type="match status" value="1"/>
</dbReference>
<keyword evidence="17" id="KW-0511">Multifunctional enzyme</keyword>
<keyword evidence="8 20" id="KW-0686">Riboflavin biosynthesis</keyword>
<comment type="cofactor">
    <cofactor evidence="2">
        <name>Mn(2+)</name>
        <dbReference type="ChEBI" id="CHEBI:29035"/>
    </cofactor>
</comment>
<dbReference type="InterPro" id="IPR017945">
    <property type="entry name" value="DHBP_synth_RibB-like_a/b_dom"/>
</dbReference>
<feature type="domain" description="GTP cyclohydrolase II" evidence="21">
    <location>
        <begin position="213"/>
        <end position="372"/>
    </location>
</feature>
<dbReference type="InterPro" id="IPR000422">
    <property type="entry name" value="DHBP_synthase_RibB"/>
</dbReference>
<keyword evidence="12 20" id="KW-0862">Zinc</keyword>
<evidence type="ECO:0000256" key="2">
    <source>
        <dbReference type="ARBA" id="ARBA00001936"/>
    </source>
</evidence>
<organism evidence="23 24">
    <name type="scientific">Companilactobacillus halodurans</name>
    <dbReference type="NCBI Taxonomy" id="2584183"/>
    <lineage>
        <taxon>Bacteria</taxon>
        <taxon>Bacillati</taxon>
        <taxon>Bacillota</taxon>
        <taxon>Bacilli</taxon>
        <taxon>Lactobacillales</taxon>
        <taxon>Lactobacillaceae</taxon>
        <taxon>Companilactobacillus</taxon>
    </lineage>
</organism>
<evidence type="ECO:0000256" key="15">
    <source>
        <dbReference type="ARBA" id="ARBA00023211"/>
    </source>
</evidence>
<evidence type="ECO:0000256" key="12">
    <source>
        <dbReference type="ARBA" id="ARBA00022833"/>
    </source>
</evidence>
<reference evidence="24 25" key="1">
    <citation type="journal article" date="2019" name="Syst. Appl. Microbiol.">
        <title>Polyphasic characterization of two novel Lactobacillus spp. isolated from blown salami packages: Description of Lactobacillus halodurans sp. nov. and Lactobacillus salsicarnum sp. nov.</title>
        <authorList>
            <person name="Schuster J.A."/>
            <person name="Klingl A."/>
            <person name="Vogel R.F."/>
            <person name="Ehrmann M.A."/>
        </authorList>
    </citation>
    <scope>NUCLEOTIDE SEQUENCE [LARGE SCALE GENOMIC DNA]</scope>
    <source>
        <strain evidence="23 24">TMW 1.1920</strain>
        <strain evidence="22 25">TMW 1.2172</strain>
    </source>
</reference>
<evidence type="ECO:0000256" key="17">
    <source>
        <dbReference type="ARBA" id="ARBA00023268"/>
    </source>
</evidence>
<dbReference type="Proteomes" id="UP000371423">
    <property type="component" value="Unassembled WGS sequence"/>
</dbReference>
<comment type="pathway">
    <text evidence="5 20">Cofactor biosynthesis; riboflavin biosynthesis; 5-amino-6-(D-ribitylamino)uracil from GTP: step 1/4.</text>
</comment>